<sequence length="190" mass="20075">MARSHSGAVARRSTGHADSARRGGRYRLDPRRVGVLGFSAGGYVLGMVAVRGETRSYAAVDAIDDQSARPDCVVLAYPVATLDAPSDRTATARAEVGDHATRETRDALSVDSQVRAGDPPMFIVQAGDDATVSPENASLLEASCRAQGVPVEVHRFGTGGHGFGMGRQGTPTTDRPNLCRAWPARQGFVR</sequence>
<gene>
    <name evidence="4" type="ORF">ACFQE0_10660</name>
</gene>
<dbReference type="PANTHER" id="PTHR48081:SF6">
    <property type="entry name" value="PEPTIDASE S9 PROLYL OLIGOPEPTIDASE CATALYTIC DOMAIN-CONTAINING PROTEIN"/>
    <property type="match status" value="1"/>
</dbReference>
<dbReference type="EMBL" id="JBHSWN010000001">
    <property type="protein sequence ID" value="MFC6790037.1"/>
    <property type="molecule type" value="Genomic_DNA"/>
</dbReference>
<dbReference type="InterPro" id="IPR050300">
    <property type="entry name" value="GDXG_lipolytic_enzyme"/>
</dbReference>
<reference evidence="5" key="1">
    <citation type="journal article" date="2019" name="Int. J. Syst. Evol. Microbiol.">
        <title>The Global Catalogue of Microorganisms (GCM) 10K type strain sequencing project: providing services to taxonomists for standard genome sequencing and annotation.</title>
        <authorList>
            <consortium name="The Broad Institute Genomics Platform"/>
            <consortium name="The Broad Institute Genome Sequencing Center for Infectious Disease"/>
            <person name="Wu L."/>
            <person name="Ma J."/>
        </authorList>
    </citation>
    <scope>NUCLEOTIDE SEQUENCE [LARGE SCALE GENOMIC DNA]</scope>
    <source>
        <strain evidence="5">CCUG 48316</strain>
    </source>
</reference>
<dbReference type="PANTHER" id="PTHR48081">
    <property type="entry name" value="AB HYDROLASE SUPERFAMILY PROTEIN C4A8.06C"/>
    <property type="match status" value="1"/>
</dbReference>
<evidence type="ECO:0000259" key="3">
    <source>
        <dbReference type="Pfam" id="PF00326"/>
    </source>
</evidence>
<accession>A0ABW2BJP3</accession>
<organism evidence="4 5">
    <name type="scientific">Methylobacterium komagatae</name>
    <dbReference type="NCBI Taxonomy" id="374425"/>
    <lineage>
        <taxon>Bacteria</taxon>
        <taxon>Pseudomonadati</taxon>
        <taxon>Pseudomonadota</taxon>
        <taxon>Alphaproteobacteria</taxon>
        <taxon>Hyphomicrobiales</taxon>
        <taxon>Methylobacteriaceae</taxon>
        <taxon>Methylobacterium</taxon>
    </lineage>
</organism>
<dbReference type="Proteomes" id="UP001596292">
    <property type="component" value="Unassembled WGS sequence"/>
</dbReference>
<keyword evidence="5" id="KW-1185">Reference proteome</keyword>
<protein>
    <submittedName>
        <fullName evidence="4">Alpha/beta hydrolase</fullName>
    </submittedName>
</protein>
<dbReference type="SUPFAM" id="SSF53474">
    <property type="entry name" value="alpha/beta-Hydrolases"/>
    <property type="match status" value="1"/>
</dbReference>
<dbReference type="Pfam" id="PF00326">
    <property type="entry name" value="Peptidase_S9"/>
    <property type="match status" value="1"/>
</dbReference>
<dbReference type="InterPro" id="IPR029058">
    <property type="entry name" value="AB_hydrolase_fold"/>
</dbReference>
<proteinExistence type="predicted"/>
<feature type="domain" description="Peptidase S9 prolyl oligopeptidase catalytic" evidence="3">
    <location>
        <begin position="27"/>
        <end position="168"/>
    </location>
</feature>
<keyword evidence="1 4" id="KW-0378">Hydrolase</keyword>
<dbReference type="InterPro" id="IPR001375">
    <property type="entry name" value="Peptidase_S9_cat"/>
</dbReference>
<dbReference type="RefSeq" id="WP_378969380.1">
    <property type="nucleotide sequence ID" value="NZ_JBHSWN010000001.1"/>
</dbReference>
<evidence type="ECO:0000313" key="4">
    <source>
        <dbReference type="EMBL" id="MFC6790037.1"/>
    </source>
</evidence>
<evidence type="ECO:0000256" key="1">
    <source>
        <dbReference type="ARBA" id="ARBA00022801"/>
    </source>
</evidence>
<feature type="region of interest" description="Disordered" evidence="2">
    <location>
        <begin position="1"/>
        <end position="25"/>
    </location>
</feature>
<dbReference type="Gene3D" id="3.40.50.1820">
    <property type="entry name" value="alpha/beta hydrolase"/>
    <property type="match status" value="1"/>
</dbReference>
<dbReference type="GO" id="GO:0016787">
    <property type="term" value="F:hydrolase activity"/>
    <property type="evidence" value="ECO:0007669"/>
    <property type="project" value="UniProtKB-KW"/>
</dbReference>
<evidence type="ECO:0000313" key="5">
    <source>
        <dbReference type="Proteomes" id="UP001596292"/>
    </source>
</evidence>
<comment type="caution">
    <text evidence="4">The sequence shown here is derived from an EMBL/GenBank/DDBJ whole genome shotgun (WGS) entry which is preliminary data.</text>
</comment>
<evidence type="ECO:0000256" key="2">
    <source>
        <dbReference type="SAM" id="MobiDB-lite"/>
    </source>
</evidence>
<name>A0ABW2BJP3_9HYPH</name>